<dbReference type="Pfam" id="PF00359">
    <property type="entry name" value="PTS_EIIA_2"/>
    <property type="match status" value="1"/>
</dbReference>
<dbReference type="InterPro" id="IPR003501">
    <property type="entry name" value="PTS_EIIB_2/3"/>
</dbReference>
<dbReference type="PANTHER" id="PTHR30185:SF18">
    <property type="entry name" value="TRANSCRIPTIONAL REGULATOR MTLR"/>
    <property type="match status" value="1"/>
</dbReference>
<dbReference type="PANTHER" id="PTHR30185">
    <property type="entry name" value="CRYPTIC BETA-GLUCOSIDE BGL OPERON ANTITERMINATOR"/>
    <property type="match status" value="1"/>
</dbReference>
<dbReference type="PROSITE" id="PS51099">
    <property type="entry name" value="PTS_EIIB_TYPE_2"/>
    <property type="match status" value="1"/>
</dbReference>
<dbReference type="Gene3D" id="3.40.50.2300">
    <property type="match status" value="1"/>
</dbReference>
<dbReference type="Pfam" id="PF08279">
    <property type="entry name" value="HTH_11"/>
    <property type="match status" value="2"/>
</dbReference>
<evidence type="ECO:0000259" key="5">
    <source>
        <dbReference type="PROSITE" id="PS51094"/>
    </source>
</evidence>
<evidence type="ECO:0000256" key="1">
    <source>
        <dbReference type="ARBA" id="ARBA00022679"/>
    </source>
</evidence>
<sequence length="694" mass="79653">MVKLNSRQLQILKKILLSSKLTVSDIEREFHVSRRTAYRDIAGIGEFVKKYNLIFVNTSEGFTLNGDAAGIEKLRLDVIGYFPVDAEKRRKMILSELLQLKEPVKLEYFSKKFKVTTATISYDLKELEKWLEKQGLTLVTKPGYGVYISGNENSFRRAIANFLYENFDTAELANFLQRGYLSKSGIERNIDLRLLNLIDYDTVSKIEKAILRLKQQIDYEIVESSYMALVVHLALAIKRLQEGETIQIGEETLQDLKKTEEYLFAKKLGEYLEEELNIDIPEDEIGYITIHLLAARYRSTAQNYTDSEIESIVEEIIKEASKVFEVDFSEDKLLEEGLQSHLAPALYRLEMGLDIRNPLLGDIKAKYPVLFEKSNKVCDVLRKKLKRDIPEDEVGYIAMHFGAALERKKETFRKYNILVVCASGIGTSRMLMSKLQMFPQLNVVEVASSVKLKELEKRKDIDLIVSTIPLKLTSKKVVVVNPLLLEEDVEKLKKALNTDFILEYDLVPENKQREEGYVKKAEHIAKYGKRILELQDSLVFMEVEGENSSQIVEEILEYLKIQGGIEEFQKEEIKERLLQRESLGKIVLPNKGFVIYHCAVKSLKKPILAVAKMKNKVKMKNLIGSYENIETAFLMVAPEGDREGIEVLGDLSVSLIEREDFLDSINTSKSCEEIKKRIGEVLLGKFYEEIKRTV</sequence>
<comment type="caution">
    <text evidence="8">The sequence shown here is derived from an EMBL/GenBank/DDBJ whole genome shotgun (WGS) entry which is preliminary data.</text>
</comment>
<evidence type="ECO:0000256" key="3">
    <source>
        <dbReference type="ARBA" id="ARBA00023015"/>
    </source>
</evidence>
<dbReference type="InterPro" id="IPR036390">
    <property type="entry name" value="WH_DNA-bd_sf"/>
</dbReference>
<feature type="domain" description="PRD" evidence="7">
    <location>
        <begin position="304"/>
        <end position="411"/>
    </location>
</feature>
<feature type="domain" description="PTS EIIB type-2" evidence="6">
    <location>
        <begin position="415"/>
        <end position="504"/>
    </location>
</feature>
<dbReference type="InterPro" id="IPR016152">
    <property type="entry name" value="PTrfase/Anion_transptr"/>
</dbReference>
<organism evidence="8 9">
    <name type="scientific">Caldanaerobacter subterraneus</name>
    <dbReference type="NCBI Taxonomy" id="911092"/>
    <lineage>
        <taxon>Bacteria</taxon>
        <taxon>Bacillati</taxon>
        <taxon>Bacillota</taxon>
        <taxon>Clostridia</taxon>
        <taxon>Thermoanaerobacterales</taxon>
        <taxon>Thermoanaerobacteraceae</taxon>
        <taxon>Caldanaerobacter</taxon>
    </lineage>
</organism>
<dbReference type="PROSITE" id="PS51372">
    <property type="entry name" value="PRD_2"/>
    <property type="match status" value="2"/>
</dbReference>
<dbReference type="Pfam" id="PF02302">
    <property type="entry name" value="PTS_IIB"/>
    <property type="match status" value="1"/>
</dbReference>
<dbReference type="SUPFAM" id="SSF55804">
    <property type="entry name" value="Phoshotransferase/anion transport protein"/>
    <property type="match status" value="1"/>
</dbReference>
<keyword evidence="4" id="KW-0804">Transcription</keyword>
<name>A0A7Y2PMR3_9THEO</name>
<accession>A0A7Y2PMR3</accession>
<evidence type="ECO:0000256" key="4">
    <source>
        <dbReference type="ARBA" id="ARBA00023163"/>
    </source>
</evidence>
<dbReference type="AlphaFoldDB" id="A0A7Y2PMR3"/>
<dbReference type="GO" id="GO:0009401">
    <property type="term" value="P:phosphoenolpyruvate-dependent sugar phosphotransferase system"/>
    <property type="evidence" value="ECO:0007669"/>
    <property type="project" value="InterPro"/>
</dbReference>
<reference evidence="8 9" key="1">
    <citation type="submission" date="2020-04" db="EMBL/GenBank/DDBJ databases">
        <title>Draft genome sequence of Caldanaerobacter sunterraneus. strain 1523vc isolated from Griffin hot spring, Kamchatka, Russia.</title>
        <authorList>
            <person name="Toshchakov S.V."/>
            <person name="Podosokorskaya O.A."/>
            <person name="Kublanov I.V."/>
            <person name="Korzhenkov A."/>
            <person name="Patrushev M.V."/>
        </authorList>
    </citation>
    <scope>NUCLEOTIDE SEQUENCE [LARGE SCALE GENOMIC DNA]</scope>
    <source>
        <strain evidence="8 9">1523vc</strain>
    </source>
</reference>
<dbReference type="Gene3D" id="3.40.930.10">
    <property type="entry name" value="Mannitol-specific EII, Chain A"/>
    <property type="match status" value="1"/>
</dbReference>
<dbReference type="CDD" id="cd05568">
    <property type="entry name" value="PTS_IIB_bgl_like"/>
    <property type="match status" value="1"/>
</dbReference>
<dbReference type="GO" id="GO:0006355">
    <property type="term" value="P:regulation of DNA-templated transcription"/>
    <property type="evidence" value="ECO:0007669"/>
    <property type="project" value="InterPro"/>
</dbReference>
<dbReference type="InterPro" id="IPR013011">
    <property type="entry name" value="PTS_EIIB_2"/>
</dbReference>
<dbReference type="InterPro" id="IPR036095">
    <property type="entry name" value="PTS_EIIB-like_sf"/>
</dbReference>
<dbReference type="InterPro" id="IPR036388">
    <property type="entry name" value="WH-like_DNA-bd_sf"/>
</dbReference>
<dbReference type="GO" id="GO:0008982">
    <property type="term" value="F:protein-N(PI)-phosphohistidine-sugar phosphotransferase activity"/>
    <property type="evidence" value="ECO:0007669"/>
    <property type="project" value="InterPro"/>
</dbReference>
<evidence type="ECO:0000313" key="8">
    <source>
        <dbReference type="EMBL" id="NNG67373.1"/>
    </source>
</evidence>
<keyword evidence="3" id="KW-0805">Transcription regulation</keyword>
<feature type="domain" description="PRD" evidence="7">
    <location>
        <begin position="197"/>
        <end position="302"/>
    </location>
</feature>
<dbReference type="Gene3D" id="1.10.1790.10">
    <property type="entry name" value="PRD domain"/>
    <property type="match status" value="2"/>
</dbReference>
<evidence type="ECO:0000256" key="2">
    <source>
        <dbReference type="ARBA" id="ARBA00022737"/>
    </source>
</evidence>
<evidence type="ECO:0000259" key="7">
    <source>
        <dbReference type="PROSITE" id="PS51372"/>
    </source>
</evidence>
<proteinExistence type="predicted"/>
<evidence type="ECO:0000259" key="6">
    <source>
        <dbReference type="PROSITE" id="PS51099"/>
    </source>
</evidence>
<dbReference type="Pfam" id="PF00874">
    <property type="entry name" value="PRD"/>
    <property type="match status" value="2"/>
</dbReference>
<dbReference type="Gene3D" id="1.10.10.10">
    <property type="entry name" value="Winged helix-like DNA-binding domain superfamily/Winged helix DNA-binding domain"/>
    <property type="match status" value="2"/>
</dbReference>
<dbReference type="SUPFAM" id="SSF63520">
    <property type="entry name" value="PTS-regulatory domain, PRD"/>
    <property type="match status" value="2"/>
</dbReference>
<dbReference type="InterPro" id="IPR011608">
    <property type="entry name" value="PRD"/>
</dbReference>
<evidence type="ECO:0000313" key="9">
    <source>
        <dbReference type="Proteomes" id="UP000529861"/>
    </source>
</evidence>
<dbReference type="InterPro" id="IPR002178">
    <property type="entry name" value="PTS_EIIA_type-2_dom"/>
</dbReference>
<dbReference type="InterPro" id="IPR013196">
    <property type="entry name" value="HTH_11"/>
</dbReference>
<keyword evidence="1" id="KW-0808">Transferase</keyword>
<dbReference type="Proteomes" id="UP000529861">
    <property type="component" value="Unassembled WGS sequence"/>
</dbReference>
<feature type="domain" description="PTS EIIA type-2" evidence="5">
    <location>
        <begin position="532"/>
        <end position="681"/>
    </location>
</feature>
<dbReference type="PROSITE" id="PS51094">
    <property type="entry name" value="PTS_EIIA_TYPE_2"/>
    <property type="match status" value="1"/>
</dbReference>
<keyword evidence="2" id="KW-0677">Repeat</keyword>
<protein>
    <submittedName>
        <fullName evidence="8">BglG family transcription antiterminator</fullName>
    </submittedName>
</protein>
<dbReference type="InterPro" id="IPR050661">
    <property type="entry name" value="BglG_antiterminators"/>
</dbReference>
<dbReference type="EMBL" id="JABEQB010000026">
    <property type="protein sequence ID" value="NNG67373.1"/>
    <property type="molecule type" value="Genomic_DNA"/>
</dbReference>
<dbReference type="SUPFAM" id="SSF52794">
    <property type="entry name" value="PTS system IIB component-like"/>
    <property type="match status" value="1"/>
</dbReference>
<gene>
    <name evidence="8" type="ORF">HKI81_09095</name>
</gene>
<dbReference type="InterPro" id="IPR036634">
    <property type="entry name" value="PRD_sf"/>
</dbReference>
<dbReference type="RefSeq" id="WP_170271228.1">
    <property type="nucleotide sequence ID" value="NZ_JABEQB010000026.1"/>
</dbReference>
<dbReference type="SUPFAM" id="SSF46785">
    <property type="entry name" value="Winged helix' DNA-binding domain"/>
    <property type="match status" value="1"/>
</dbReference>